<sequence>MSHSPYQAPRRQGRNAAAAHASATGNPATTATTATTGAASSDGPWASPTHKRTVLLVLTVVATAILFDGYDLVVYGAVLPTLLADPSQIGALTPETAGTLGAWALIGVLVGALTAGAVGDKFGRKRVMLVASVWFSAGMALTALTTSTLTFGFFRFLTGVGVGMIVATGGAIIAEFAPRGRKNLFNAIVYSGIPAGGVMASVLAILLLDAIGWRGLFLIGASPLLFLVPLIIFALPESPRWLVSVGRTEEALAVCDKHGLPMSDFIPSASRIADAEPEPAEKVGYAALFSRKYAIGALLIGFMSFTGLLLTYGLNTWLPKIMEGAGGQAKGSLLFLVVLNGGAIVGGLAASWLADRVGAKRVVAGTFLIAALCLVILPMNLPLGVLYAAVAIAGFGTIGTQVLVYGLTANYFGTEARAAGVAWCAGFGRIGGILGPVIGGLIIGAGLSSGSALYIFAGLALIGSVLTALVPRSPAKDDRVELLPEPEHATSPATASANAPVTAAK</sequence>
<feature type="compositionally biased region" description="Low complexity" evidence="5">
    <location>
        <begin position="16"/>
        <end position="43"/>
    </location>
</feature>
<name>A0ABV3UX96_9CORY</name>
<feature type="transmembrane region" description="Helical" evidence="6">
    <location>
        <begin position="97"/>
        <end position="115"/>
    </location>
</feature>
<dbReference type="PROSITE" id="PS50850">
    <property type="entry name" value="MFS"/>
    <property type="match status" value="1"/>
</dbReference>
<keyword evidence="2 6" id="KW-0812">Transmembrane</keyword>
<organism evidence="8 9">
    <name type="scientific">Corynebacterium xerosis</name>
    <dbReference type="NCBI Taxonomy" id="1725"/>
    <lineage>
        <taxon>Bacteria</taxon>
        <taxon>Bacillati</taxon>
        <taxon>Actinomycetota</taxon>
        <taxon>Actinomycetes</taxon>
        <taxon>Mycobacteriales</taxon>
        <taxon>Corynebacteriaceae</taxon>
        <taxon>Corynebacterium</taxon>
    </lineage>
</organism>
<feature type="transmembrane region" description="Helical" evidence="6">
    <location>
        <begin position="127"/>
        <end position="147"/>
    </location>
</feature>
<feature type="transmembrane region" description="Helical" evidence="6">
    <location>
        <begin position="451"/>
        <end position="470"/>
    </location>
</feature>
<evidence type="ECO:0000256" key="1">
    <source>
        <dbReference type="ARBA" id="ARBA00004651"/>
    </source>
</evidence>
<feature type="transmembrane region" description="Helical" evidence="6">
    <location>
        <begin position="361"/>
        <end position="379"/>
    </location>
</feature>
<dbReference type="InterPro" id="IPR005828">
    <property type="entry name" value="MFS_sugar_transport-like"/>
</dbReference>
<feature type="transmembrane region" description="Helical" evidence="6">
    <location>
        <begin position="184"/>
        <end position="207"/>
    </location>
</feature>
<dbReference type="PROSITE" id="PS00217">
    <property type="entry name" value="SUGAR_TRANSPORT_2"/>
    <property type="match status" value="1"/>
</dbReference>
<proteinExistence type="predicted"/>
<feature type="transmembrane region" description="Helical" evidence="6">
    <location>
        <begin position="293"/>
        <end position="313"/>
    </location>
</feature>
<feature type="transmembrane region" description="Helical" evidence="6">
    <location>
        <begin position="54"/>
        <end position="77"/>
    </location>
</feature>
<feature type="region of interest" description="Disordered" evidence="5">
    <location>
        <begin position="1"/>
        <end position="45"/>
    </location>
</feature>
<feature type="transmembrane region" description="Helical" evidence="6">
    <location>
        <begin position="385"/>
        <end position="408"/>
    </location>
</feature>
<dbReference type="SUPFAM" id="SSF103473">
    <property type="entry name" value="MFS general substrate transporter"/>
    <property type="match status" value="1"/>
</dbReference>
<dbReference type="Pfam" id="PF00083">
    <property type="entry name" value="Sugar_tr"/>
    <property type="match status" value="1"/>
</dbReference>
<feature type="region of interest" description="Disordered" evidence="5">
    <location>
        <begin position="481"/>
        <end position="505"/>
    </location>
</feature>
<dbReference type="RefSeq" id="WP_368522533.1">
    <property type="nucleotide sequence ID" value="NZ_JAYWMA010000007.1"/>
</dbReference>
<dbReference type="CDD" id="cd17365">
    <property type="entry name" value="MFS_PcaK_like"/>
    <property type="match status" value="1"/>
</dbReference>
<feature type="transmembrane region" description="Helical" evidence="6">
    <location>
        <begin position="333"/>
        <end position="354"/>
    </location>
</feature>
<evidence type="ECO:0000256" key="4">
    <source>
        <dbReference type="ARBA" id="ARBA00023136"/>
    </source>
</evidence>
<dbReference type="InterPro" id="IPR036259">
    <property type="entry name" value="MFS_trans_sf"/>
</dbReference>
<evidence type="ECO:0000256" key="3">
    <source>
        <dbReference type="ARBA" id="ARBA00022989"/>
    </source>
</evidence>
<feature type="domain" description="Major facilitator superfamily (MFS) profile" evidence="7">
    <location>
        <begin position="57"/>
        <end position="475"/>
    </location>
</feature>
<feature type="transmembrane region" description="Helical" evidence="6">
    <location>
        <begin position="420"/>
        <end position="445"/>
    </location>
</feature>
<comment type="caution">
    <text evidence="8">The sequence shown here is derived from an EMBL/GenBank/DDBJ whole genome shotgun (WGS) entry which is preliminary data.</text>
</comment>
<dbReference type="PANTHER" id="PTHR23508">
    <property type="entry name" value="CARBOXYLIC ACID TRANSPORTER PROTEIN HOMOLOG"/>
    <property type="match status" value="1"/>
</dbReference>
<dbReference type="Gene3D" id="1.20.1250.20">
    <property type="entry name" value="MFS general substrate transporter like domains"/>
    <property type="match status" value="1"/>
</dbReference>
<protein>
    <submittedName>
        <fullName evidence="8">Aromatic acid/H+ symport family MFS transporter</fullName>
    </submittedName>
</protein>
<feature type="compositionally biased region" description="Low complexity" evidence="5">
    <location>
        <begin position="489"/>
        <end position="505"/>
    </location>
</feature>
<comment type="subcellular location">
    <subcellularLocation>
        <location evidence="1">Cell membrane</location>
        <topology evidence="1">Multi-pass membrane protein</topology>
    </subcellularLocation>
</comment>
<evidence type="ECO:0000259" key="7">
    <source>
        <dbReference type="PROSITE" id="PS50850"/>
    </source>
</evidence>
<dbReference type="InterPro" id="IPR005829">
    <property type="entry name" value="Sugar_transporter_CS"/>
</dbReference>
<keyword evidence="4 6" id="KW-0472">Membrane</keyword>
<evidence type="ECO:0000313" key="9">
    <source>
        <dbReference type="Proteomes" id="UP001558353"/>
    </source>
</evidence>
<dbReference type="InterPro" id="IPR020846">
    <property type="entry name" value="MFS_dom"/>
</dbReference>
<dbReference type="EMBL" id="JAYWMA010000007">
    <property type="protein sequence ID" value="MEX3528906.1"/>
    <property type="molecule type" value="Genomic_DNA"/>
</dbReference>
<evidence type="ECO:0000256" key="5">
    <source>
        <dbReference type="SAM" id="MobiDB-lite"/>
    </source>
</evidence>
<reference evidence="8 9" key="1">
    <citation type="journal article" date="2024" name="Fungal Genet. Biol.">
        <title>The porcine skin microbiome exhibits broad fungal antagonism.</title>
        <authorList>
            <person name="De La Cruz K.F."/>
            <person name="Townsend E.C."/>
            <person name="Alex Cheong J.Z."/>
            <person name="Salamzade R."/>
            <person name="Liu A."/>
            <person name="Sandstrom S."/>
            <person name="Davila E."/>
            <person name="Huang L."/>
            <person name="Xu K.H."/>
            <person name="Wu S.Y."/>
            <person name="Meudt J.J."/>
            <person name="Shanmuganayagam D."/>
            <person name="Gibson A.L.F."/>
            <person name="Kalan L.R."/>
        </authorList>
    </citation>
    <scope>NUCLEOTIDE SEQUENCE [LARGE SCALE GENOMIC DNA]</scope>
    <source>
        <strain evidence="8 9">LK2569</strain>
    </source>
</reference>
<feature type="transmembrane region" description="Helical" evidence="6">
    <location>
        <begin position="153"/>
        <end position="177"/>
    </location>
</feature>
<evidence type="ECO:0000313" key="8">
    <source>
        <dbReference type="EMBL" id="MEX3528906.1"/>
    </source>
</evidence>
<gene>
    <name evidence="8" type="ORF">VVR64_07490</name>
</gene>
<keyword evidence="3 6" id="KW-1133">Transmembrane helix</keyword>
<evidence type="ECO:0000256" key="2">
    <source>
        <dbReference type="ARBA" id="ARBA00022692"/>
    </source>
</evidence>
<feature type="transmembrane region" description="Helical" evidence="6">
    <location>
        <begin position="213"/>
        <end position="235"/>
    </location>
</feature>
<dbReference type="Proteomes" id="UP001558353">
    <property type="component" value="Unassembled WGS sequence"/>
</dbReference>
<evidence type="ECO:0000256" key="6">
    <source>
        <dbReference type="SAM" id="Phobius"/>
    </source>
</evidence>
<accession>A0ABV3UX96</accession>
<dbReference type="PANTHER" id="PTHR23508:SF10">
    <property type="entry name" value="CARBOXYLIC ACID TRANSPORTER PROTEIN HOMOLOG"/>
    <property type="match status" value="1"/>
</dbReference>
<keyword evidence="9" id="KW-1185">Reference proteome</keyword>